<reference evidence="8 9" key="1">
    <citation type="submission" date="2020-08" db="EMBL/GenBank/DDBJ databases">
        <title>Genome sequence of Rhizobiales bacterium strain IZ6.</title>
        <authorList>
            <person name="Nakai R."/>
            <person name="Naganuma T."/>
        </authorList>
    </citation>
    <scope>NUCLEOTIDE SEQUENCE [LARGE SCALE GENOMIC DNA]</scope>
    <source>
        <strain evidence="8 9">IZ6</strain>
    </source>
</reference>
<feature type="binding site" evidence="5">
    <location>
        <position position="110"/>
    </location>
    <ligand>
        <name>ATP</name>
        <dbReference type="ChEBI" id="CHEBI:30616"/>
    </ligand>
</feature>
<dbReference type="PROSITE" id="PS50975">
    <property type="entry name" value="ATP_GRASP"/>
    <property type="match status" value="1"/>
</dbReference>
<dbReference type="GO" id="GO:0004638">
    <property type="term" value="F:phosphoribosylaminoimidazole carboxylase activity"/>
    <property type="evidence" value="ECO:0007669"/>
    <property type="project" value="InterPro"/>
</dbReference>
<keyword evidence="1 5" id="KW-0436">Ligase</keyword>
<dbReference type="SUPFAM" id="SSF51246">
    <property type="entry name" value="Rudiment single hybrid motif"/>
    <property type="match status" value="1"/>
</dbReference>
<feature type="binding site" evidence="5">
    <location>
        <position position="193"/>
    </location>
    <ligand>
        <name>ATP</name>
        <dbReference type="ChEBI" id="CHEBI:30616"/>
    </ligand>
</feature>
<dbReference type="NCBIfam" id="NF004679">
    <property type="entry name" value="PRK06019.1-5"/>
    <property type="match status" value="1"/>
</dbReference>
<keyword evidence="9" id="KW-1185">Reference proteome</keyword>
<comment type="pathway">
    <text evidence="5 6">Purine metabolism; IMP biosynthesis via de novo pathway; 5-amino-1-(5-phospho-D-ribosyl)imidazole-4-carboxylate from 5-amino-1-(5-phospho-D-ribosyl)imidazole (N5-CAIR route): step 1/2.</text>
</comment>
<dbReference type="InterPro" id="IPR013815">
    <property type="entry name" value="ATP_grasp_subdomain_1"/>
</dbReference>
<dbReference type="NCBIfam" id="NF004675">
    <property type="entry name" value="PRK06019.1-1"/>
    <property type="match status" value="1"/>
</dbReference>
<dbReference type="InterPro" id="IPR040686">
    <property type="entry name" value="PurK_C"/>
</dbReference>
<dbReference type="InterPro" id="IPR011054">
    <property type="entry name" value="Rudment_hybrid_motif"/>
</dbReference>
<dbReference type="InterPro" id="IPR054350">
    <property type="entry name" value="PurT/PurK_preATP-grasp"/>
</dbReference>
<dbReference type="RefSeq" id="WP_222876516.1">
    <property type="nucleotide sequence ID" value="NZ_AP023361.1"/>
</dbReference>
<dbReference type="InterPro" id="IPR003135">
    <property type="entry name" value="ATP-grasp_carboxylate-amine"/>
</dbReference>
<comment type="function">
    <text evidence="5">Catalyzes the ATP-dependent conversion of 5-aminoimidazole ribonucleotide (AIR) and HCO(3)(-) to N5-carboxyaminoimidazole ribonucleotide (N5-CAIR).</text>
</comment>
<dbReference type="NCBIfam" id="NF004676">
    <property type="entry name" value="PRK06019.1-2"/>
    <property type="match status" value="1"/>
</dbReference>
<dbReference type="GO" id="GO:0005829">
    <property type="term" value="C:cytosol"/>
    <property type="evidence" value="ECO:0007669"/>
    <property type="project" value="TreeGrafter"/>
</dbReference>
<dbReference type="Gene3D" id="3.30.470.20">
    <property type="entry name" value="ATP-grasp fold, B domain"/>
    <property type="match status" value="1"/>
</dbReference>
<dbReference type="FunFam" id="3.40.50.20:FF:000016">
    <property type="entry name" value="N5-carboxyaminoimidazole ribonucleotide synthase"/>
    <property type="match status" value="1"/>
</dbReference>
<evidence type="ECO:0000256" key="1">
    <source>
        <dbReference type="ARBA" id="ARBA00022598"/>
    </source>
</evidence>
<dbReference type="Gene3D" id="3.40.50.20">
    <property type="match status" value="1"/>
</dbReference>
<dbReference type="SUPFAM" id="SSF56059">
    <property type="entry name" value="Glutathione synthetase ATP-binding domain-like"/>
    <property type="match status" value="1"/>
</dbReference>
<dbReference type="NCBIfam" id="TIGR01161">
    <property type="entry name" value="purK"/>
    <property type="match status" value="1"/>
</dbReference>
<dbReference type="Pfam" id="PF02222">
    <property type="entry name" value="ATP-grasp"/>
    <property type="match status" value="1"/>
</dbReference>
<dbReference type="Proteomes" id="UP000515317">
    <property type="component" value="Chromosome"/>
</dbReference>
<keyword evidence="2 5" id="KW-0547">Nucleotide-binding</keyword>
<evidence type="ECO:0000313" key="8">
    <source>
        <dbReference type="EMBL" id="BCJ89839.1"/>
    </source>
</evidence>
<dbReference type="PANTHER" id="PTHR11609:SF5">
    <property type="entry name" value="PHOSPHORIBOSYLAMINOIMIDAZOLE CARBOXYLASE"/>
    <property type="match status" value="1"/>
</dbReference>
<evidence type="ECO:0000256" key="3">
    <source>
        <dbReference type="ARBA" id="ARBA00022755"/>
    </source>
</evidence>
<comment type="subunit">
    <text evidence="5 6">Homodimer.</text>
</comment>
<evidence type="ECO:0000313" key="9">
    <source>
        <dbReference type="Proteomes" id="UP000515317"/>
    </source>
</evidence>
<dbReference type="InterPro" id="IPR005875">
    <property type="entry name" value="PurK"/>
</dbReference>
<dbReference type="InterPro" id="IPR011761">
    <property type="entry name" value="ATP-grasp"/>
</dbReference>
<proteinExistence type="inferred from homology"/>
<evidence type="ECO:0000256" key="5">
    <source>
        <dbReference type="HAMAP-Rule" id="MF_01928"/>
    </source>
</evidence>
<dbReference type="InterPro" id="IPR016185">
    <property type="entry name" value="PreATP-grasp_dom_sf"/>
</dbReference>
<dbReference type="Pfam" id="PF17769">
    <property type="entry name" value="PurK_C"/>
    <property type="match status" value="1"/>
</dbReference>
<feature type="binding site" evidence="5">
    <location>
        <begin position="155"/>
        <end position="161"/>
    </location>
    <ligand>
        <name>ATP</name>
        <dbReference type="ChEBI" id="CHEBI:30616"/>
    </ligand>
</feature>
<evidence type="ECO:0000256" key="2">
    <source>
        <dbReference type="ARBA" id="ARBA00022741"/>
    </source>
</evidence>
<feature type="domain" description="ATP-grasp" evidence="7">
    <location>
        <begin position="114"/>
        <end position="303"/>
    </location>
</feature>
<feature type="binding site" evidence="5">
    <location>
        <position position="150"/>
    </location>
    <ligand>
        <name>ATP</name>
        <dbReference type="ChEBI" id="CHEBI:30616"/>
    </ligand>
</feature>
<comment type="function">
    <text evidence="6">Catalyzes the ATP-dependent conversion of 5-aminoimidazole ribonucleotide (AIR) and HCO(3)- to N5-carboxyaminoimidazole ribonucleotide (N5-CAIR).</text>
</comment>
<dbReference type="HAMAP" id="MF_01928">
    <property type="entry name" value="PurK"/>
    <property type="match status" value="1"/>
</dbReference>
<sequence>MARDENGALKPGATIGILGGGQLGRMLALDAARLGFKIHIFCPDTGPAFDVSAAHTQADYEDEAALIRFASEVDLVTYEFENVPAKTAEILAKSKPLYPDAHALATTQDRLAEKTFLKNLGVPLADFAEVNSEAELLAAVRKLGRPSVLKTRRFGYDGKGQTMIREEADLAAAFAAIGSQPAVLEAFVPFEIEVSVVAARNARGEFQAFDVTENRHENHILRTSTVPAALSAETSAEALKIAGKIAEALNYVGVIGVEMFVVRENGRDQVLVNELAPRVHNSGHWTQDGAETSQFEQHIRAIAGWPLGSPKRLGRSEMTNLLGDEVHAWQQLAASPGVHIHLYGKGAARPGRKMGHINRLTPED</sequence>
<dbReference type="AlphaFoldDB" id="A0A6S6QLR7"/>
<evidence type="ECO:0000256" key="6">
    <source>
        <dbReference type="RuleBase" id="RU361200"/>
    </source>
</evidence>
<dbReference type="Gene3D" id="3.30.1490.20">
    <property type="entry name" value="ATP-grasp fold, A domain"/>
    <property type="match status" value="1"/>
</dbReference>
<evidence type="ECO:0000256" key="4">
    <source>
        <dbReference type="ARBA" id="ARBA00022840"/>
    </source>
</evidence>
<dbReference type="KEGG" id="tso:IZ6_05740"/>
<name>A0A6S6QLR7_9HYPH</name>
<keyword evidence="4 5" id="KW-0067">ATP-binding</keyword>
<dbReference type="PANTHER" id="PTHR11609">
    <property type="entry name" value="PURINE BIOSYNTHESIS PROTEIN 6/7, PUR6/7"/>
    <property type="match status" value="1"/>
</dbReference>
<dbReference type="FunFam" id="3.30.470.20:FF:000029">
    <property type="entry name" value="N5-carboxyaminoimidazole ribonucleotide synthase"/>
    <property type="match status" value="1"/>
</dbReference>
<dbReference type="Pfam" id="PF22660">
    <property type="entry name" value="RS_preATP-grasp-like"/>
    <property type="match status" value="1"/>
</dbReference>
<dbReference type="UniPathway" id="UPA00074">
    <property type="reaction ID" value="UER00942"/>
</dbReference>
<dbReference type="GO" id="GO:0006189">
    <property type="term" value="P:'de novo' IMP biosynthetic process"/>
    <property type="evidence" value="ECO:0007669"/>
    <property type="project" value="UniProtKB-UniRule"/>
</dbReference>
<dbReference type="GO" id="GO:0005524">
    <property type="term" value="F:ATP binding"/>
    <property type="evidence" value="ECO:0007669"/>
    <property type="project" value="UniProtKB-UniRule"/>
</dbReference>
<protein>
    <recommendedName>
        <fullName evidence="5 6">N5-carboxyaminoimidazole ribonucleotide synthase</fullName>
        <shortName evidence="5 6">N5-CAIR synthase</shortName>
        <ecNumber evidence="5 6">6.3.4.18</ecNumber>
    </recommendedName>
    <alternativeName>
        <fullName evidence="5 6">5-(carboxyamino)imidazole ribonucleotide synthetase</fullName>
    </alternativeName>
</protein>
<dbReference type="GO" id="GO:0034028">
    <property type="term" value="F:5-(carboxyamino)imidazole ribonucleotide synthase activity"/>
    <property type="evidence" value="ECO:0007669"/>
    <property type="project" value="UniProtKB-UniRule"/>
</dbReference>
<feature type="binding site" evidence="5">
    <location>
        <begin position="185"/>
        <end position="188"/>
    </location>
    <ligand>
        <name>ATP</name>
        <dbReference type="ChEBI" id="CHEBI:30616"/>
    </ligand>
</feature>
<dbReference type="GO" id="GO:0046872">
    <property type="term" value="F:metal ion binding"/>
    <property type="evidence" value="ECO:0007669"/>
    <property type="project" value="InterPro"/>
</dbReference>
<dbReference type="EC" id="6.3.4.18" evidence="5 6"/>
<dbReference type="FunFam" id="3.30.1490.20:FF:000015">
    <property type="entry name" value="N5-carboxyaminoimidazole ribonucleotide synthase"/>
    <property type="match status" value="1"/>
</dbReference>
<evidence type="ECO:0000259" key="7">
    <source>
        <dbReference type="PROSITE" id="PS50975"/>
    </source>
</evidence>
<comment type="similarity">
    <text evidence="5 6">Belongs to the PurK/PurT family.</text>
</comment>
<feature type="binding site" evidence="5">
    <location>
        <begin position="273"/>
        <end position="274"/>
    </location>
    <ligand>
        <name>ATP</name>
        <dbReference type="ChEBI" id="CHEBI:30616"/>
    </ligand>
</feature>
<feature type="binding site" evidence="5">
    <location>
        <position position="216"/>
    </location>
    <ligand>
        <name>ATP</name>
        <dbReference type="ChEBI" id="CHEBI:30616"/>
    </ligand>
</feature>
<accession>A0A6S6QLR7</accession>
<dbReference type="EMBL" id="AP023361">
    <property type="protein sequence ID" value="BCJ89839.1"/>
    <property type="molecule type" value="Genomic_DNA"/>
</dbReference>
<dbReference type="SUPFAM" id="SSF52440">
    <property type="entry name" value="PreATP-grasp domain"/>
    <property type="match status" value="1"/>
</dbReference>
<comment type="catalytic activity">
    <reaction evidence="5 6">
        <text>5-amino-1-(5-phospho-beta-D-ribosyl)imidazole + hydrogencarbonate + ATP = 5-carboxyamino-1-(5-phospho-D-ribosyl)imidazole + ADP + phosphate + 2 H(+)</text>
        <dbReference type="Rhea" id="RHEA:19317"/>
        <dbReference type="ChEBI" id="CHEBI:15378"/>
        <dbReference type="ChEBI" id="CHEBI:17544"/>
        <dbReference type="ChEBI" id="CHEBI:30616"/>
        <dbReference type="ChEBI" id="CHEBI:43474"/>
        <dbReference type="ChEBI" id="CHEBI:58730"/>
        <dbReference type="ChEBI" id="CHEBI:137981"/>
        <dbReference type="ChEBI" id="CHEBI:456216"/>
        <dbReference type="EC" id="6.3.4.18"/>
    </reaction>
</comment>
<keyword evidence="3 5" id="KW-0658">Purine biosynthesis</keyword>
<gene>
    <name evidence="5 6 8" type="primary">purK</name>
    <name evidence="8" type="ORF">IZ6_05740</name>
</gene>
<organism evidence="8 9">
    <name type="scientific">Terrihabitans soli</name>
    <dbReference type="NCBI Taxonomy" id="708113"/>
    <lineage>
        <taxon>Bacteria</taxon>
        <taxon>Pseudomonadati</taxon>
        <taxon>Pseudomonadota</taxon>
        <taxon>Alphaproteobacteria</taxon>
        <taxon>Hyphomicrobiales</taxon>
        <taxon>Terrihabitans</taxon>
    </lineage>
</organism>